<reference evidence="9" key="1">
    <citation type="submission" date="2021-06" db="EMBL/GenBank/DDBJ databases">
        <title>Comparative genomics, transcriptomics and evolutionary studies reveal genomic signatures of adaptation to plant cell wall in hemibiotrophic fungi.</title>
        <authorList>
            <consortium name="DOE Joint Genome Institute"/>
            <person name="Baroncelli R."/>
            <person name="Diaz J.F."/>
            <person name="Benocci T."/>
            <person name="Peng M."/>
            <person name="Battaglia E."/>
            <person name="Haridas S."/>
            <person name="Andreopoulos W."/>
            <person name="Labutti K."/>
            <person name="Pangilinan J."/>
            <person name="Floch G.L."/>
            <person name="Makela M.R."/>
            <person name="Henrissat B."/>
            <person name="Grigoriev I.V."/>
            <person name="Crouch J.A."/>
            <person name="De Vries R.P."/>
            <person name="Sukno S.A."/>
            <person name="Thon M.R."/>
        </authorList>
    </citation>
    <scope>NUCLEOTIDE SEQUENCE</scope>
    <source>
        <strain evidence="9">CBS 125086</strain>
    </source>
</reference>
<dbReference type="InterPro" id="IPR002401">
    <property type="entry name" value="Cyt_P450_E_grp-I"/>
</dbReference>
<evidence type="ECO:0000256" key="2">
    <source>
        <dbReference type="ARBA" id="ARBA00010617"/>
    </source>
</evidence>
<evidence type="ECO:0000256" key="5">
    <source>
        <dbReference type="ARBA" id="ARBA00023004"/>
    </source>
</evidence>
<evidence type="ECO:0000256" key="7">
    <source>
        <dbReference type="RuleBase" id="RU000461"/>
    </source>
</evidence>
<gene>
    <name evidence="9" type="ORF">LY79DRAFT_641627</name>
</gene>
<evidence type="ECO:0000256" key="1">
    <source>
        <dbReference type="ARBA" id="ARBA00001971"/>
    </source>
</evidence>
<keyword evidence="5 6" id="KW-0408">Iron</keyword>
<keyword evidence="7" id="KW-0560">Oxidoreductase</keyword>
<dbReference type="RefSeq" id="XP_060408916.1">
    <property type="nucleotide sequence ID" value="XM_060562350.1"/>
</dbReference>
<dbReference type="InterPro" id="IPR050121">
    <property type="entry name" value="Cytochrome_P450_monoxygenase"/>
</dbReference>
<dbReference type="GO" id="GO:0020037">
    <property type="term" value="F:heme binding"/>
    <property type="evidence" value="ECO:0007669"/>
    <property type="project" value="InterPro"/>
</dbReference>
<comment type="similarity">
    <text evidence="2 7">Belongs to the cytochrome P450 family.</text>
</comment>
<organism evidence="9 10">
    <name type="scientific">Colletotrichum navitas</name>
    <dbReference type="NCBI Taxonomy" id="681940"/>
    <lineage>
        <taxon>Eukaryota</taxon>
        <taxon>Fungi</taxon>
        <taxon>Dikarya</taxon>
        <taxon>Ascomycota</taxon>
        <taxon>Pezizomycotina</taxon>
        <taxon>Sordariomycetes</taxon>
        <taxon>Hypocreomycetidae</taxon>
        <taxon>Glomerellales</taxon>
        <taxon>Glomerellaceae</taxon>
        <taxon>Colletotrichum</taxon>
        <taxon>Colletotrichum graminicola species complex</taxon>
    </lineage>
</organism>
<comment type="caution">
    <text evidence="9">The sequence shown here is derived from an EMBL/GenBank/DDBJ whole genome shotgun (WGS) entry which is preliminary data.</text>
</comment>
<dbReference type="EMBL" id="JAHLJV010000095">
    <property type="protein sequence ID" value="KAK1573271.1"/>
    <property type="molecule type" value="Genomic_DNA"/>
</dbReference>
<dbReference type="InterPro" id="IPR001128">
    <property type="entry name" value="Cyt_P450"/>
</dbReference>
<dbReference type="CDD" id="cd11058">
    <property type="entry name" value="CYP60B-like"/>
    <property type="match status" value="1"/>
</dbReference>
<dbReference type="InterPro" id="IPR017972">
    <property type="entry name" value="Cyt_P450_CS"/>
</dbReference>
<dbReference type="Proteomes" id="UP001230504">
    <property type="component" value="Unassembled WGS sequence"/>
</dbReference>
<feature type="signal peptide" evidence="8">
    <location>
        <begin position="1"/>
        <end position="15"/>
    </location>
</feature>
<evidence type="ECO:0000256" key="4">
    <source>
        <dbReference type="ARBA" id="ARBA00022723"/>
    </source>
</evidence>
<dbReference type="Gene3D" id="1.10.630.10">
    <property type="entry name" value="Cytochrome P450"/>
    <property type="match status" value="1"/>
</dbReference>
<dbReference type="SUPFAM" id="SSF48264">
    <property type="entry name" value="Cytochrome P450"/>
    <property type="match status" value="1"/>
</dbReference>
<dbReference type="GO" id="GO:0004497">
    <property type="term" value="F:monooxygenase activity"/>
    <property type="evidence" value="ECO:0007669"/>
    <property type="project" value="UniProtKB-KW"/>
</dbReference>
<comment type="cofactor">
    <cofactor evidence="1 6">
        <name>heme</name>
        <dbReference type="ChEBI" id="CHEBI:30413"/>
    </cofactor>
</comment>
<evidence type="ECO:0000256" key="3">
    <source>
        <dbReference type="ARBA" id="ARBA00022617"/>
    </source>
</evidence>
<keyword evidence="3 6" id="KW-0349">Heme</keyword>
<dbReference type="GeneID" id="85446590"/>
<keyword evidence="8" id="KW-0732">Signal</keyword>
<feature type="binding site" description="axial binding residue" evidence="6">
    <location>
        <position position="427"/>
    </location>
    <ligand>
        <name>heme</name>
        <dbReference type="ChEBI" id="CHEBI:30413"/>
    </ligand>
    <ligandPart>
        <name>Fe</name>
        <dbReference type="ChEBI" id="CHEBI:18248"/>
    </ligandPart>
</feature>
<name>A0AAD8PN64_9PEZI</name>
<evidence type="ECO:0000313" key="10">
    <source>
        <dbReference type="Proteomes" id="UP001230504"/>
    </source>
</evidence>
<keyword evidence="10" id="KW-1185">Reference proteome</keyword>
<evidence type="ECO:0000256" key="8">
    <source>
        <dbReference type="SAM" id="SignalP"/>
    </source>
</evidence>
<keyword evidence="7" id="KW-0503">Monooxygenase</keyword>
<accession>A0AAD8PN64</accession>
<dbReference type="PANTHER" id="PTHR24305:SF210">
    <property type="entry name" value="CYTOCHROME P450 MONOOXYGENASE ASQL-RELATED"/>
    <property type="match status" value="1"/>
</dbReference>
<dbReference type="PRINTS" id="PR00385">
    <property type="entry name" value="P450"/>
</dbReference>
<keyword evidence="4 6" id="KW-0479">Metal-binding</keyword>
<feature type="chain" id="PRO_5042111360" evidence="8">
    <location>
        <begin position="16"/>
        <end position="487"/>
    </location>
</feature>
<dbReference type="InterPro" id="IPR036396">
    <property type="entry name" value="Cyt_P450_sf"/>
</dbReference>
<proteinExistence type="inferred from homology"/>
<evidence type="ECO:0000313" key="9">
    <source>
        <dbReference type="EMBL" id="KAK1573271.1"/>
    </source>
</evidence>
<dbReference type="GO" id="GO:0005506">
    <property type="term" value="F:iron ion binding"/>
    <property type="evidence" value="ECO:0007669"/>
    <property type="project" value="InterPro"/>
</dbReference>
<dbReference type="Pfam" id="PF00067">
    <property type="entry name" value="p450"/>
    <property type="match status" value="1"/>
</dbReference>
<dbReference type="PRINTS" id="PR00463">
    <property type="entry name" value="EP450I"/>
</dbReference>
<evidence type="ECO:0000256" key="6">
    <source>
        <dbReference type="PIRSR" id="PIRSR602401-1"/>
    </source>
</evidence>
<protein>
    <submittedName>
        <fullName evidence="9">Cytochrome P450</fullName>
    </submittedName>
</protein>
<dbReference type="PROSITE" id="PS00086">
    <property type="entry name" value="CYTOCHROME_P450"/>
    <property type="match status" value="1"/>
</dbReference>
<dbReference type="AlphaFoldDB" id="A0AAD8PN64"/>
<dbReference type="PANTHER" id="PTHR24305">
    <property type="entry name" value="CYTOCHROME P450"/>
    <property type="match status" value="1"/>
</dbReference>
<dbReference type="GO" id="GO:0016705">
    <property type="term" value="F:oxidoreductase activity, acting on paired donors, with incorporation or reduction of molecular oxygen"/>
    <property type="evidence" value="ECO:0007669"/>
    <property type="project" value="InterPro"/>
</dbReference>
<sequence length="487" mass="55580">MIVYALFLAIYRVYLHPLSQFPGPWYYAASQIPITIQRITGNEVATYARLHERYGLYARVAPGELSTINPVAATDVYGHRNAARQIGKDFKAYYMKNQRGDGTEGLMTASDEDHRRQRKVFAPAFSDRAIREQEGLLKKYTDLFVQKSGEFCEANGRVDLHMFFSFATFDFAADLVFGEGLDHLERMEYHPFLANISGVVKFSAWRRAIRSFDWMDKVFTLLMPKSMIKKRMVHIQFCDDKVAARLRKKNTGHPDMWTLVQEAEGKGEGMTFGEMRQNGFLMLTAATETTSSLMTALAFLLAQHPDKLRKLKDELYKNFTSAEEMTTLTLPRLEYLQACIEEGLRCYPPVPGGLPRRTGPQGAVLDGHVLPPDTVVFYAQSASYHSAIHFARPNEFIPERWLAPPPAEFENDCLEAVQAFSSGSRDCIGKNLAYHEARLLAAKFFFTYDVEICEESWDWMNQKAYIVGLKRPLYAKLRRAKRDANVS</sequence>